<feature type="compositionally biased region" description="Polar residues" evidence="1">
    <location>
        <begin position="137"/>
        <end position="149"/>
    </location>
</feature>
<dbReference type="RefSeq" id="WP_377421347.1">
    <property type="nucleotide sequence ID" value="NZ_JBHSPR010000010.1"/>
</dbReference>
<feature type="region of interest" description="Disordered" evidence="1">
    <location>
        <begin position="288"/>
        <end position="322"/>
    </location>
</feature>
<proteinExistence type="predicted"/>
<comment type="caution">
    <text evidence="2">The sequence shown here is derived from an EMBL/GenBank/DDBJ whole genome shotgun (WGS) entry which is preliminary data.</text>
</comment>
<name>A0ABW1K6U8_9ACTN</name>
<evidence type="ECO:0000313" key="3">
    <source>
        <dbReference type="Proteomes" id="UP001596203"/>
    </source>
</evidence>
<evidence type="ECO:0000256" key="1">
    <source>
        <dbReference type="SAM" id="MobiDB-lite"/>
    </source>
</evidence>
<accession>A0ABW1K6U8</accession>
<evidence type="ECO:0000313" key="2">
    <source>
        <dbReference type="EMBL" id="MFC6017235.1"/>
    </source>
</evidence>
<organism evidence="2 3">
    <name type="scientific">Plantactinospora solaniradicis</name>
    <dbReference type="NCBI Taxonomy" id="1723736"/>
    <lineage>
        <taxon>Bacteria</taxon>
        <taxon>Bacillati</taxon>
        <taxon>Actinomycetota</taxon>
        <taxon>Actinomycetes</taxon>
        <taxon>Micromonosporales</taxon>
        <taxon>Micromonosporaceae</taxon>
        <taxon>Plantactinospora</taxon>
    </lineage>
</organism>
<dbReference type="Proteomes" id="UP001596203">
    <property type="component" value="Unassembled WGS sequence"/>
</dbReference>
<dbReference type="EMBL" id="JBHSPR010000010">
    <property type="protein sequence ID" value="MFC6017235.1"/>
    <property type="molecule type" value="Genomic_DNA"/>
</dbReference>
<sequence length="336" mass="36763">MARIRTIKPEAFQSETLAEVSIAAERTLFGLSTQADDRGRHPDKPAVINGAVWPLRPEHTPVDVESELAELERVGLLCRYVGCDGRRYLHLVSWDRHQKIERPSKPRIPRCPNHPVSVTGLVEKCGRHDGDCPITEGSVNPHRTLTEPSVSPHRTDDPPTETSRSGPPSPNPHRTLAEPSVSPHPLDLGPRTLDRGPRTVPPPADAPQVDDESAETTAQTIIGEYVDRCKKRPPGQVISQVGKSVKAMLAEGIDPDDIRRGLSVWMNKGLNPSVLPSVVNEVMNSQPDQLRASRPQLPNAPAAIPRAAQCPDHRGQPADRCGLCRADRITRKPVSA</sequence>
<gene>
    <name evidence="2" type="ORF">ACFP2T_13585</name>
</gene>
<keyword evidence="3" id="KW-1185">Reference proteome</keyword>
<reference evidence="3" key="1">
    <citation type="journal article" date="2019" name="Int. J. Syst. Evol. Microbiol.">
        <title>The Global Catalogue of Microorganisms (GCM) 10K type strain sequencing project: providing services to taxonomists for standard genome sequencing and annotation.</title>
        <authorList>
            <consortium name="The Broad Institute Genomics Platform"/>
            <consortium name="The Broad Institute Genome Sequencing Center for Infectious Disease"/>
            <person name="Wu L."/>
            <person name="Ma J."/>
        </authorList>
    </citation>
    <scope>NUCLEOTIDE SEQUENCE [LARGE SCALE GENOMIC DNA]</scope>
    <source>
        <strain evidence="3">ZS-35-S2</strain>
    </source>
</reference>
<protein>
    <submittedName>
        <fullName evidence="2">Uncharacterized protein</fullName>
    </submittedName>
</protein>
<feature type="region of interest" description="Disordered" evidence="1">
    <location>
        <begin position="132"/>
        <end position="216"/>
    </location>
</feature>